<evidence type="ECO:0000313" key="2">
    <source>
        <dbReference type="EMBL" id="MFB9072534.1"/>
    </source>
</evidence>
<accession>A0ABV5G0S8</accession>
<feature type="region of interest" description="Disordered" evidence="1">
    <location>
        <begin position="1"/>
        <end position="51"/>
    </location>
</feature>
<proteinExistence type="predicted"/>
<feature type="compositionally biased region" description="Basic residues" evidence="1">
    <location>
        <begin position="22"/>
        <end position="41"/>
    </location>
</feature>
<feature type="compositionally biased region" description="Basic and acidic residues" evidence="1">
    <location>
        <begin position="1"/>
        <end position="14"/>
    </location>
</feature>
<comment type="caution">
    <text evidence="2">The sequence shown here is derived from an EMBL/GenBank/DDBJ whole genome shotgun (WGS) entry which is preliminary data.</text>
</comment>
<reference evidence="2 3" key="1">
    <citation type="submission" date="2024-09" db="EMBL/GenBank/DDBJ databases">
        <authorList>
            <person name="Sun Q."/>
            <person name="Mori K."/>
        </authorList>
    </citation>
    <scope>NUCLEOTIDE SEQUENCE [LARGE SCALE GENOMIC DNA]</scope>
    <source>
        <strain evidence="2 3">CCM 7609</strain>
    </source>
</reference>
<name>A0ABV5G0S8_9MICC</name>
<evidence type="ECO:0000313" key="3">
    <source>
        <dbReference type="Proteomes" id="UP001589575"/>
    </source>
</evidence>
<evidence type="ECO:0000256" key="1">
    <source>
        <dbReference type="SAM" id="MobiDB-lite"/>
    </source>
</evidence>
<gene>
    <name evidence="2" type="ORF">ACFFX0_15550</name>
</gene>
<organism evidence="2 3">
    <name type="scientific">Citricoccus parietis</name>
    <dbReference type="NCBI Taxonomy" id="592307"/>
    <lineage>
        <taxon>Bacteria</taxon>
        <taxon>Bacillati</taxon>
        <taxon>Actinomycetota</taxon>
        <taxon>Actinomycetes</taxon>
        <taxon>Micrococcales</taxon>
        <taxon>Micrococcaceae</taxon>
        <taxon>Citricoccus</taxon>
    </lineage>
</organism>
<dbReference type="Proteomes" id="UP001589575">
    <property type="component" value="Unassembled WGS sequence"/>
</dbReference>
<keyword evidence="3" id="KW-1185">Reference proteome</keyword>
<sequence>MAGDPRQARRDPDAAHLAWSRVGRRRAGRTRLRVRRRHHAPCRGAPSPASP</sequence>
<dbReference type="EMBL" id="JBHMFI010000001">
    <property type="protein sequence ID" value="MFB9072534.1"/>
    <property type="molecule type" value="Genomic_DNA"/>
</dbReference>
<protein>
    <submittedName>
        <fullName evidence="2">Uncharacterized protein</fullName>
    </submittedName>
</protein>